<dbReference type="AlphaFoldDB" id="A0A6C0LY08"/>
<sequence>MISRKKDEIELVWHGQQENILKKWGEIGSSYRFMHDRAYLKFEAQNLRFALPVIVLSTITGTANFAQASFPESWQTYVPLFAGFLNLSAGLITTIAQFLRVSELLEGHRAASIAYSKFSRNISVELSLPKDERSCSGREFVSKCRMELDRLIEQSPNIPLAIVKLFGKKFQQNSFVKPDILEISDVEVYKDSDKAKMLKQQYEHEVKTKELELIRSKAEYEQSLVKKIREEEIKRHADFDKKLQVKLHEAKSAFESNQKLRVAENKLNKKKKVGISTISKSMSSLIKKLEVAQQANDIITPESSDVDSAYSDTPITPIYVENEKISHSEKLEIIIEDKNDDTPGDKNDDTPGDKNDDTPGDKNDEDTVIDISNNSS</sequence>
<dbReference type="NCBIfam" id="NF033632">
    <property type="entry name" value="SLATT_4"/>
    <property type="match status" value="1"/>
</dbReference>
<name>A0A6C0LY08_9ZZZZ</name>
<organism evidence="2">
    <name type="scientific">viral metagenome</name>
    <dbReference type="NCBI Taxonomy" id="1070528"/>
    <lineage>
        <taxon>unclassified sequences</taxon>
        <taxon>metagenomes</taxon>
        <taxon>organismal metagenomes</taxon>
    </lineage>
</organism>
<proteinExistence type="predicted"/>
<dbReference type="EMBL" id="MN740585">
    <property type="protein sequence ID" value="QHU35270.1"/>
    <property type="molecule type" value="Genomic_DNA"/>
</dbReference>
<protein>
    <recommendedName>
        <fullName evidence="3">SMODS and SLOG-associating 2TM effector domain-containing protein</fullName>
    </recommendedName>
</protein>
<evidence type="ECO:0000256" key="1">
    <source>
        <dbReference type="SAM" id="MobiDB-lite"/>
    </source>
</evidence>
<feature type="compositionally biased region" description="Basic and acidic residues" evidence="1">
    <location>
        <begin position="332"/>
        <end position="362"/>
    </location>
</feature>
<evidence type="ECO:0000313" key="2">
    <source>
        <dbReference type="EMBL" id="QHU35270.1"/>
    </source>
</evidence>
<reference evidence="2" key="1">
    <citation type="journal article" date="2020" name="Nature">
        <title>Giant virus diversity and host interactions through global metagenomics.</title>
        <authorList>
            <person name="Schulz F."/>
            <person name="Roux S."/>
            <person name="Paez-Espino D."/>
            <person name="Jungbluth S."/>
            <person name="Walsh D.A."/>
            <person name="Denef V.J."/>
            <person name="McMahon K.D."/>
            <person name="Konstantinidis K.T."/>
            <person name="Eloe-Fadrosh E.A."/>
            <person name="Kyrpides N.C."/>
            <person name="Woyke T."/>
        </authorList>
    </citation>
    <scope>NUCLEOTIDE SEQUENCE</scope>
    <source>
        <strain evidence="2">GVMAG-S-1017745-26</strain>
    </source>
</reference>
<accession>A0A6C0LY08</accession>
<evidence type="ECO:0008006" key="3">
    <source>
        <dbReference type="Google" id="ProtNLM"/>
    </source>
</evidence>
<feature type="region of interest" description="Disordered" evidence="1">
    <location>
        <begin position="332"/>
        <end position="376"/>
    </location>
</feature>